<comment type="subcellular location">
    <subcellularLocation>
        <location evidence="1">Cell membrane</location>
        <topology evidence="1">Multi-pass membrane protein</topology>
    </subcellularLocation>
</comment>
<evidence type="ECO:0000313" key="10">
    <source>
        <dbReference type="EMBL" id="MBM7637047.1"/>
    </source>
</evidence>
<evidence type="ECO:0000259" key="8">
    <source>
        <dbReference type="Pfam" id="PF02687"/>
    </source>
</evidence>
<evidence type="ECO:0000256" key="1">
    <source>
        <dbReference type="ARBA" id="ARBA00004651"/>
    </source>
</evidence>
<dbReference type="Pfam" id="PF12704">
    <property type="entry name" value="MacB_PCD"/>
    <property type="match status" value="1"/>
</dbReference>
<feature type="transmembrane region" description="Helical" evidence="7">
    <location>
        <begin position="20"/>
        <end position="39"/>
    </location>
</feature>
<evidence type="ECO:0000259" key="9">
    <source>
        <dbReference type="Pfam" id="PF12704"/>
    </source>
</evidence>
<keyword evidence="2" id="KW-1003">Cell membrane</keyword>
<dbReference type="PANTHER" id="PTHR30572">
    <property type="entry name" value="MEMBRANE COMPONENT OF TRANSPORTER-RELATED"/>
    <property type="match status" value="1"/>
</dbReference>
<gene>
    <name evidence="10" type="ORF">JOC31_001877</name>
</gene>
<keyword evidence="3 7" id="KW-0812">Transmembrane</keyword>
<keyword evidence="4 7" id="KW-1133">Transmembrane helix</keyword>
<evidence type="ECO:0000256" key="5">
    <source>
        <dbReference type="ARBA" id="ARBA00023136"/>
    </source>
</evidence>
<dbReference type="Proteomes" id="UP000809081">
    <property type="component" value="Unassembled WGS sequence"/>
</dbReference>
<keyword evidence="5 7" id="KW-0472">Membrane</keyword>
<accession>A0ABS2PP17</accession>
<evidence type="ECO:0000256" key="7">
    <source>
        <dbReference type="SAM" id="Phobius"/>
    </source>
</evidence>
<dbReference type="InterPro" id="IPR050250">
    <property type="entry name" value="Macrolide_Exporter_MacB"/>
</dbReference>
<dbReference type="EMBL" id="JAFBEI010000053">
    <property type="protein sequence ID" value="MBM7637047.1"/>
    <property type="molecule type" value="Genomic_DNA"/>
</dbReference>
<proteinExistence type="inferred from homology"/>
<evidence type="ECO:0000256" key="2">
    <source>
        <dbReference type="ARBA" id="ARBA00022475"/>
    </source>
</evidence>
<feature type="transmembrane region" description="Helical" evidence="7">
    <location>
        <begin position="273"/>
        <end position="304"/>
    </location>
</feature>
<feature type="domain" description="ABC3 transporter permease C-terminal" evidence="8">
    <location>
        <begin position="284"/>
        <end position="402"/>
    </location>
</feature>
<feature type="transmembrane region" description="Helical" evidence="7">
    <location>
        <begin position="374"/>
        <end position="392"/>
    </location>
</feature>
<dbReference type="PANTHER" id="PTHR30572:SF4">
    <property type="entry name" value="ABC TRANSPORTER PERMEASE YTRF"/>
    <property type="match status" value="1"/>
</dbReference>
<protein>
    <submittedName>
        <fullName evidence="10">ABC transport system permease protein</fullName>
    </submittedName>
</protein>
<organism evidence="10 11">
    <name type="scientific">Streptococcus saliviloxodontae</name>
    <dbReference type="NCBI Taxonomy" id="1349416"/>
    <lineage>
        <taxon>Bacteria</taxon>
        <taxon>Bacillati</taxon>
        <taxon>Bacillota</taxon>
        <taxon>Bacilli</taxon>
        <taxon>Lactobacillales</taxon>
        <taxon>Streptococcaceae</taxon>
        <taxon>Streptococcus</taxon>
    </lineage>
</organism>
<evidence type="ECO:0000256" key="4">
    <source>
        <dbReference type="ARBA" id="ARBA00022989"/>
    </source>
</evidence>
<feature type="domain" description="MacB-like periplasmic core" evidence="9">
    <location>
        <begin position="18"/>
        <end position="238"/>
    </location>
</feature>
<dbReference type="InterPro" id="IPR003838">
    <property type="entry name" value="ABC3_permease_C"/>
</dbReference>
<name>A0ABS2PP17_9STRE</name>
<dbReference type="Pfam" id="PF02687">
    <property type="entry name" value="FtsX"/>
    <property type="match status" value="1"/>
</dbReference>
<comment type="similarity">
    <text evidence="6">Belongs to the ABC-4 integral membrane protein family.</text>
</comment>
<evidence type="ECO:0000256" key="6">
    <source>
        <dbReference type="ARBA" id="ARBA00038076"/>
    </source>
</evidence>
<evidence type="ECO:0000313" key="11">
    <source>
        <dbReference type="Proteomes" id="UP000809081"/>
    </source>
</evidence>
<feature type="transmembrane region" description="Helical" evidence="7">
    <location>
        <begin position="325"/>
        <end position="354"/>
    </location>
</feature>
<dbReference type="RefSeq" id="WP_205017899.1">
    <property type="nucleotide sequence ID" value="NZ_JAFBEI010000053.1"/>
</dbReference>
<sequence>MENWKFALSSIMGHKMRSILTMLGIIIGVAAVVVIMALGNGMKKSVTDSFTGDKKDVQLYYQAKDAEEDPYAGLLVSPESEKEVKPIWLDQIVNEIDGISGYYVTNMSTATIAYAKKDMSNVQITGVSSDYFKLKKTKVIAGRTFQSLDYQKFSRIIMIDTVLADKLFTNRKDALNKVITVGAKDYLVTGVYKSDESSVSAYGLSGSAIMANTQVASEFGVNEVGQIYMHLDNASDSKRLGTLAAKRLTSLSGVTDGSYTMTDMEALMKEINVVYGTMTAVIGAIAGISLLVGGIGVMNIMLVSVTERTREIGLRKALGATRRHILMQFLIESVVLTVLGGLIGLIFAYGITFILNSVVKANLNGMSVGVSLDVASVAIAFSALIGIIFGLLPANKASKLNPIEALRYE</sequence>
<comment type="caution">
    <text evidence="10">The sequence shown here is derived from an EMBL/GenBank/DDBJ whole genome shotgun (WGS) entry which is preliminary data.</text>
</comment>
<keyword evidence="11" id="KW-1185">Reference proteome</keyword>
<dbReference type="InterPro" id="IPR025857">
    <property type="entry name" value="MacB_PCD"/>
</dbReference>
<reference evidence="10 11" key="1">
    <citation type="submission" date="2021-01" db="EMBL/GenBank/DDBJ databases">
        <title>Genomic Encyclopedia of Type Strains, Phase IV (KMG-IV): sequencing the most valuable type-strain genomes for metagenomic binning, comparative biology and taxonomic classification.</title>
        <authorList>
            <person name="Goeker M."/>
        </authorList>
    </citation>
    <scope>NUCLEOTIDE SEQUENCE [LARGE SCALE GENOMIC DNA]</scope>
    <source>
        <strain evidence="10 11">DSM 27513</strain>
    </source>
</reference>
<evidence type="ECO:0000256" key="3">
    <source>
        <dbReference type="ARBA" id="ARBA00022692"/>
    </source>
</evidence>